<dbReference type="InterPro" id="IPR036291">
    <property type="entry name" value="NAD(P)-bd_dom_sf"/>
</dbReference>
<proteinExistence type="inferred from homology"/>
<dbReference type="GO" id="GO:0004735">
    <property type="term" value="F:pyrroline-5-carboxylate reductase activity"/>
    <property type="evidence" value="ECO:0007669"/>
    <property type="project" value="TreeGrafter"/>
</dbReference>
<name>A0A317PMJ6_9HYPH</name>
<dbReference type="PANTHER" id="PTHR11645">
    <property type="entry name" value="PYRROLINE-5-CARBOXYLATE REDUCTASE"/>
    <property type="match status" value="1"/>
</dbReference>
<comment type="similarity">
    <text evidence="1">Belongs to the pyrroline-5-carboxylate reductase family.</text>
</comment>
<dbReference type="GO" id="GO:0055129">
    <property type="term" value="P:L-proline biosynthetic process"/>
    <property type="evidence" value="ECO:0007669"/>
    <property type="project" value="TreeGrafter"/>
</dbReference>
<dbReference type="RefSeq" id="WP_110031300.1">
    <property type="nucleotide sequence ID" value="NZ_QGTR01000002.1"/>
</dbReference>
<reference evidence="3 4" key="1">
    <citation type="submission" date="2018-05" db="EMBL/GenBank/DDBJ databases">
        <title>Genomic Encyclopedia of Type Strains, Phase IV (KMG-IV): sequencing the most valuable type-strain genomes for metagenomic binning, comparative biology and taxonomic classification.</title>
        <authorList>
            <person name="Goeker M."/>
        </authorList>
    </citation>
    <scope>NUCLEOTIDE SEQUENCE [LARGE SCALE GENOMIC DNA]</scope>
    <source>
        <strain evidence="3 4">DSM 16791</strain>
    </source>
</reference>
<dbReference type="SUPFAM" id="SSF51735">
    <property type="entry name" value="NAD(P)-binding Rossmann-fold domains"/>
    <property type="match status" value="1"/>
</dbReference>
<gene>
    <name evidence="3" type="ORF">DFR52_102151</name>
</gene>
<dbReference type="EMBL" id="QGTR01000002">
    <property type="protein sequence ID" value="PWW01489.1"/>
    <property type="molecule type" value="Genomic_DNA"/>
</dbReference>
<organism evidence="3 4">
    <name type="scientific">Hoeflea marina</name>
    <dbReference type="NCBI Taxonomy" id="274592"/>
    <lineage>
        <taxon>Bacteria</taxon>
        <taxon>Pseudomonadati</taxon>
        <taxon>Pseudomonadota</taxon>
        <taxon>Alphaproteobacteria</taxon>
        <taxon>Hyphomicrobiales</taxon>
        <taxon>Rhizobiaceae</taxon>
        <taxon>Hoeflea</taxon>
    </lineage>
</organism>
<keyword evidence="4" id="KW-1185">Reference proteome</keyword>
<feature type="domain" description="Pyrroline-5-carboxylate reductase catalytic N-terminal" evidence="2">
    <location>
        <begin position="2"/>
        <end position="90"/>
    </location>
</feature>
<dbReference type="PANTHER" id="PTHR11645:SF13">
    <property type="entry name" value="PYRROLINE-5-CARBOXYLATE REDUCTASE CATALYTIC N-TERMINAL DOMAIN-CONTAINING PROTEIN"/>
    <property type="match status" value="1"/>
</dbReference>
<sequence>MRIGFIGLGTIATAVVEGIADDGHEISVSARSRINSARLAERFGHVTVAENQQVVDGSDVVILGTTGDAAQAALAPLRFRKGQRIISLMADVSFAATAALVAPAEMAARMIPFPAIAAGNSPILVSGDRSLVDELFGARNSVFALGSEEELGSFLCAQAVLAPAVSMVKDAADWLKRRGLSDPDTAELFLRSLVGSSLLGSPCAELLEALDTPGGYNQRLRQHMRDAGLGRELREGLDRLLG</sequence>
<evidence type="ECO:0000313" key="3">
    <source>
        <dbReference type="EMBL" id="PWW01489.1"/>
    </source>
</evidence>
<dbReference type="OrthoDB" id="9805754at2"/>
<dbReference type="Pfam" id="PF03807">
    <property type="entry name" value="F420_oxidored"/>
    <property type="match status" value="1"/>
</dbReference>
<evidence type="ECO:0000256" key="1">
    <source>
        <dbReference type="ARBA" id="ARBA00005525"/>
    </source>
</evidence>
<evidence type="ECO:0000313" key="4">
    <source>
        <dbReference type="Proteomes" id="UP000246352"/>
    </source>
</evidence>
<dbReference type="Gene3D" id="3.40.50.720">
    <property type="entry name" value="NAD(P)-binding Rossmann-like Domain"/>
    <property type="match status" value="1"/>
</dbReference>
<accession>A0A317PMJ6</accession>
<evidence type="ECO:0000259" key="2">
    <source>
        <dbReference type="Pfam" id="PF03807"/>
    </source>
</evidence>
<comment type="caution">
    <text evidence="3">The sequence shown here is derived from an EMBL/GenBank/DDBJ whole genome shotgun (WGS) entry which is preliminary data.</text>
</comment>
<dbReference type="InterPro" id="IPR028939">
    <property type="entry name" value="P5C_Rdtase_cat_N"/>
</dbReference>
<dbReference type="Proteomes" id="UP000246352">
    <property type="component" value="Unassembled WGS sequence"/>
</dbReference>
<dbReference type="AlphaFoldDB" id="A0A317PMJ6"/>
<protein>
    <submittedName>
        <fullName evidence="3">Pyrroline-5-carboxylate reductase</fullName>
    </submittedName>
</protein>